<dbReference type="Gene3D" id="3.60.21.10">
    <property type="match status" value="1"/>
</dbReference>
<accession>A0A2N7KAY9</accession>
<dbReference type="InterPro" id="IPR004843">
    <property type="entry name" value="Calcineurin-like_PHP"/>
</dbReference>
<evidence type="ECO:0000259" key="6">
    <source>
        <dbReference type="Pfam" id="PF00149"/>
    </source>
</evidence>
<dbReference type="NCBIfam" id="TIGR00668">
    <property type="entry name" value="apaH"/>
    <property type="match status" value="1"/>
</dbReference>
<evidence type="ECO:0000256" key="1">
    <source>
        <dbReference type="ARBA" id="ARBA00003413"/>
    </source>
</evidence>
<dbReference type="OrthoDB" id="9807890at2"/>
<reference evidence="8" key="1">
    <citation type="submission" date="2016-07" db="EMBL/GenBank/DDBJ databases">
        <title>Nontailed viruses are major unrecognized killers of bacteria in the ocean.</title>
        <authorList>
            <person name="Kauffman K."/>
            <person name="Hussain F."/>
            <person name="Yang J."/>
            <person name="Arevalo P."/>
            <person name="Brown J."/>
            <person name="Cutler M."/>
            <person name="Kelly L."/>
            <person name="Polz M.F."/>
        </authorList>
    </citation>
    <scope>NUCLEOTIDE SEQUENCE [LARGE SCALE GENOMIC DNA]</scope>
    <source>
        <strain evidence="8">10N.261.46.F8</strain>
    </source>
</reference>
<gene>
    <name evidence="5" type="primary">apaH</name>
    <name evidence="7" type="ORF">BCT49_01905</name>
</gene>
<evidence type="ECO:0000256" key="5">
    <source>
        <dbReference type="HAMAP-Rule" id="MF_00199"/>
    </source>
</evidence>
<dbReference type="CDD" id="cd07422">
    <property type="entry name" value="MPP_ApaH"/>
    <property type="match status" value="1"/>
</dbReference>
<organism evidence="7 8">
    <name type="scientific">Vibrio lentus</name>
    <dbReference type="NCBI Taxonomy" id="136468"/>
    <lineage>
        <taxon>Bacteria</taxon>
        <taxon>Pseudomonadati</taxon>
        <taxon>Pseudomonadota</taxon>
        <taxon>Gammaproteobacteria</taxon>
        <taxon>Vibrionales</taxon>
        <taxon>Vibrionaceae</taxon>
        <taxon>Vibrio</taxon>
    </lineage>
</organism>
<dbReference type="Pfam" id="PF00149">
    <property type="entry name" value="Metallophos"/>
    <property type="match status" value="1"/>
</dbReference>
<dbReference type="PANTHER" id="PTHR40942">
    <property type="match status" value="1"/>
</dbReference>
<dbReference type="InterPro" id="IPR029052">
    <property type="entry name" value="Metallo-depent_PP-like"/>
</dbReference>
<dbReference type="AlphaFoldDB" id="A0A2N7KAY9"/>
<evidence type="ECO:0000313" key="8">
    <source>
        <dbReference type="Proteomes" id="UP000235406"/>
    </source>
</evidence>
<dbReference type="RefSeq" id="WP_102434620.1">
    <property type="nucleotide sequence ID" value="NZ_CAWNVI010000097.1"/>
</dbReference>
<dbReference type="HAMAP" id="MF_00199">
    <property type="entry name" value="ApaH"/>
    <property type="match status" value="1"/>
</dbReference>
<name>A0A2N7KAY9_9VIBR</name>
<evidence type="ECO:0000256" key="2">
    <source>
        <dbReference type="ARBA" id="ARBA00005419"/>
    </source>
</evidence>
<dbReference type="NCBIfam" id="NF001204">
    <property type="entry name" value="PRK00166.1"/>
    <property type="match status" value="1"/>
</dbReference>
<dbReference type="Proteomes" id="UP000235406">
    <property type="component" value="Unassembled WGS sequence"/>
</dbReference>
<sequence>MSNYIVGDIQGCFDELQLLLETINFEKQQDTLWVAGDLVARGPKSLETLRFVRNLGSSAKVVLGNHDLHLLAVSLGLFSAKPKDKTQPILDAEDRDQLLEWLRQQPLMQEHPEFVMTHAGISPQWDLEQARTENREITSLLKSDRWQWLIKNMYSNTPDLWNKELQGIERYRYAINSFTRMRFCSPDGRLDMACKLPPNEITDEPLIPWFDLSQRITLDKTVLFGHWAALEGYSGKDVIGLDTGCVWGGELTILRWEDKKFFTQEALTIV</sequence>
<dbReference type="PANTHER" id="PTHR40942:SF4">
    <property type="entry name" value="CYTOCHROME C5"/>
    <property type="match status" value="1"/>
</dbReference>
<comment type="caution">
    <text evidence="7">The sequence shown here is derived from an EMBL/GenBank/DDBJ whole genome shotgun (WGS) entry which is preliminary data.</text>
</comment>
<protein>
    <recommendedName>
        <fullName evidence="5">Bis(5'-nucleosyl)-tetraphosphatase, symmetrical</fullName>
        <ecNumber evidence="5">3.6.1.41</ecNumber>
    </recommendedName>
    <alternativeName>
        <fullName evidence="5">Ap4A hydrolase</fullName>
    </alternativeName>
    <alternativeName>
        <fullName evidence="5">Diadenosine 5',5'''-P1,P4-tetraphosphate pyrophosphohydrolase</fullName>
    </alternativeName>
    <alternativeName>
        <fullName evidence="5">Diadenosine tetraphosphatase</fullName>
    </alternativeName>
</protein>
<keyword evidence="3 5" id="KW-0378">Hydrolase</keyword>
<dbReference type="InterPro" id="IPR004617">
    <property type="entry name" value="ApaH"/>
</dbReference>
<dbReference type="EMBL" id="MCZK01000097">
    <property type="protein sequence ID" value="PMM72167.1"/>
    <property type="molecule type" value="Genomic_DNA"/>
</dbReference>
<dbReference type="SUPFAM" id="SSF56300">
    <property type="entry name" value="Metallo-dependent phosphatases"/>
    <property type="match status" value="1"/>
</dbReference>
<dbReference type="PIRSF" id="PIRSF000903">
    <property type="entry name" value="B5n-ttraPtase_sm"/>
    <property type="match status" value="1"/>
</dbReference>
<evidence type="ECO:0000256" key="3">
    <source>
        <dbReference type="ARBA" id="ARBA00022801"/>
    </source>
</evidence>
<proteinExistence type="inferred from homology"/>
<dbReference type="EC" id="3.6.1.41" evidence="5"/>
<evidence type="ECO:0000313" key="7">
    <source>
        <dbReference type="EMBL" id="PMM72167.1"/>
    </source>
</evidence>
<comment type="function">
    <text evidence="1 5">Hydrolyzes diadenosine 5',5'''-P1,P4-tetraphosphate to yield ADP.</text>
</comment>
<comment type="catalytic activity">
    <reaction evidence="4 5">
        <text>P(1),P(4)-bis(5'-adenosyl) tetraphosphate + H2O = 2 ADP + 2 H(+)</text>
        <dbReference type="Rhea" id="RHEA:24252"/>
        <dbReference type="ChEBI" id="CHEBI:15377"/>
        <dbReference type="ChEBI" id="CHEBI:15378"/>
        <dbReference type="ChEBI" id="CHEBI:58141"/>
        <dbReference type="ChEBI" id="CHEBI:456216"/>
        <dbReference type="EC" id="3.6.1.41"/>
    </reaction>
</comment>
<evidence type="ECO:0000256" key="4">
    <source>
        <dbReference type="ARBA" id="ARBA00049417"/>
    </source>
</evidence>
<dbReference type="GO" id="GO:0008803">
    <property type="term" value="F:bis(5'-nucleosyl)-tetraphosphatase (symmetrical) activity"/>
    <property type="evidence" value="ECO:0007669"/>
    <property type="project" value="UniProtKB-UniRule"/>
</dbReference>
<feature type="domain" description="Calcineurin-like phosphoesterase" evidence="6">
    <location>
        <begin position="4"/>
        <end position="163"/>
    </location>
</feature>
<comment type="similarity">
    <text evidence="2 5">Belongs to the Ap4A hydrolase family.</text>
</comment>